<protein>
    <submittedName>
        <fullName evidence="6">NUDIX hydrolase</fullName>
    </submittedName>
</protein>
<dbReference type="InterPro" id="IPR047198">
    <property type="entry name" value="DDP-like_NUDIX"/>
</dbReference>
<dbReference type="GO" id="GO:0005737">
    <property type="term" value="C:cytoplasm"/>
    <property type="evidence" value="ECO:0007669"/>
    <property type="project" value="TreeGrafter"/>
</dbReference>
<sequence>MAKQKWRKQFAALPYRTSREGTVEVLLVTSRDTGRWVIPKGWPMKKHAPHVAAAIEAYEEAGVVGRPSKSALGRYTYDKQVATDFIPCRVTVYPLEVERLEESWPEQEERKRAWFDAAEAAGKVQEPDLQALLRSFPEILPKAG</sequence>
<dbReference type="InterPro" id="IPR015797">
    <property type="entry name" value="NUDIX_hydrolase-like_dom_sf"/>
</dbReference>
<dbReference type="RefSeq" id="WP_161139689.1">
    <property type="nucleotide sequence ID" value="NZ_SPKJ01000013.1"/>
</dbReference>
<dbReference type="PROSITE" id="PS51462">
    <property type="entry name" value="NUDIX"/>
    <property type="match status" value="1"/>
</dbReference>
<comment type="caution">
    <text evidence="6">The sequence shown here is derived from an EMBL/GenBank/DDBJ whole genome shotgun (WGS) entry which is preliminary data.</text>
</comment>
<keyword evidence="4" id="KW-0460">Magnesium</keyword>
<dbReference type="AlphaFoldDB" id="A0A964T3P7"/>
<evidence type="ECO:0000313" key="6">
    <source>
        <dbReference type="EMBL" id="MYZ47339.1"/>
    </source>
</evidence>
<organism evidence="6 7">
    <name type="scientific">Propylenella binzhouense</name>
    <dbReference type="NCBI Taxonomy" id="2555902"/>
    <lineage>
        <taxon>Bacteria</taxon>
        <taxon>Pseudomonadati</taxon>
        <taxon>Pseudomonadota</taxon>
        <taxon>Alphaproteobacteria</taxon>
        <taxon>Hyphomicrobiales</taxon>
        <taxon>Propylenellaceae</taxon>
        <taxon>Propylenella</taxon>
    </lineage>
</organism>
<dbReference type="Pfam" id="PF00293">
    <property type="entry name" value="NUDIX"/>
    <property type="match status" value="1"/>
</dbReference>
<evidence type="ECO:0000256" key="3">
    <source>
        <dbReference type="ARBA" id="ARBA00022801"/>
    </source>
</evidence>
<evidence type="ECO:0000259" key="5">
    <source>
        <dbReference type="PROSITE" id="PS51462"/>
    </source>
</evidence>
<name>A0A964T3P7_9HYPH</name>
<keyword evidence="2" id="KW-0479">Metal-binding</keyword>
<dbReference type="GO" id="GO:0016462">
    <property type="term" value="F:pyrophosphatase activity"/>
    <property type="evidence" value="ECO:0007669"/>
    <property type="project" value="InterPro"/>
</dbReference>
<dbReference type="SUPFAM" id="SSF55811">
    <property type="entry name" value="Nudix"/>
    <property type="match status" value="1"/>
</dbReference>
<dbReference type="PANTHER" id="PTHR12629">
    <property type="entry name" value="DIPHOSPHOINOSITOL POLYPHOSPHATE PHOSPHOHYDROLASE"/>
    <property type="match status" value="1"/>
</dbReference>
<dbReference type="GO" id="GO:0046872">
    <property type="term" value="F:metal ion binding"/>
    <property type="evidence" value="ECO:0007669"/>
    <property type="project" value="UniProtKB-KW"/>
</dbReference>
<evidence type="ECO:0000256" key="4">
    <source>
        <dbReference type="ARBA" id="ARBA00022842"/>
    </source>
</evidence>
<gene>
    <name evidence="6" type="ORF">E4O86_06400</name>
</gene>
<evidence type="ECO:0000256" key="1">
    <source>
        <dbReference type="ARBA" id="ARBA00001946"/>
    </source>
</evidence>
<evidence type="ECO:0000313" key="7">
    <source>
        <dbReference type="Proteomes" id="UP000773614"/>
    </source>
</evidence>
<evidence type="ECO:0000256" key="2">
    <source>
        <dbReference type="ARBA" id="ARBA00022723"/>
    </source>
</evidence>
<dbReference type="CDD" id="cd04666">
    <property type="entry name" value="NUDIX_DIPP2_like_Nudt4"/>
    <property type="match status" value="1"/>
</dbReference>
<dbReference type="Proteomes" id="UP000773614">
    <property type="component" value="Unassembled WGS sequence"/>
</dbReference>
<keyword evidence="7" id="KW-1185">Reference proteome</keyword>
<accession>A0A964T3P7</accession>
<dbReference type="PANTHER" id="PTHR12629:SF0">
    <property type="entry name" value="DIPHOSPHOINOSITOL-POLYPHOSPHATE DIPHOSPHATASE"/>
    <property type="match status" value="1"/>
</dbReference>
<dbReference type="InterPro" id="IPR000086">
    <property type="entry name" value="NUDIX_hydrolase_dom"/>
</dbReference>
<dbReference type="EMBL" id="SPKJ01000013">
    <property type="protein sequence ID" value="MYZ47339.1"/>
    <property type="molecule type" value="Genomic_DNA"/>
</dbReference>
<dbReference type="OrthoDB" id="7066910at2"/>
<comment type="cofactor">
    <cofactor evidence="1">
        <name>Mg(2+)</name>
        <dbReference type="ChEBI" id="CHEBI:18420"/>
    </cofactor>
</comment>
<proteinExistence type="predicted"/>
<reference evidence="6" key="1">
    <citation type="submission" date="2019-03" db="EMBL/GenBank/DDBJ databases">
        <title>Afifella sp. nov., isolated from activated sludge.</title>
        <authorList>
            <person name="Li Q."/>
            <person name="Liu Y."/>
        </authorList>
    </citation>
    <scope>NUCLEOTIDE SEQUENCE</scope>
    <source>
        <strain evidence="6">L72</strain>
    </source>
</reference>
<keyword evidence="3 6" id="KW-0378">Hydrolase</keyword>
<feature type="domain" description="Nudix hydrolase" evidence="5">
    <location>
        <begin position="5"/>
        <end position="137"/>
    </location>
</feature>
<dbReference type="Gene3D" id="3.90.79.10">
    <property type="entry name" value="Nucleoside Triphosphate Pyrophosphohydrolase"/>
    <property type="match status" value="1"/>
</dbReference>